<feature type="transmembrane region" description="Helical" evidence="1">
    <location>
        <begin position="185"/>
        <end position="204"/>
    </location>
</feature>
<dbReference type="Pfam" id="PF06819">
    <property type="entry name" value="Arc_PepC"/>
    <property type="match status" value="1"/>
</dbReference>
<dbReference type="Gene3D" id="1.20.120.1220">
    <property type="match status" value="1"/>
</dbReference>
<keyword evidence="1" id="KW-1133">Transmembrane helix</keyword>
<evidence type="ECO:0000313" key="3">
    <source>
        <dbReference type="EMBL" id="AEH25517.1"/>
    </source>
</evidence>
<feature type="transmembrane region" description="Helical" evidence="1">
    <location>
        <begin position="142"/>
        <end position="164"/>
    </location>
</feature>
<dbReference type="GeneID" id="10838423"/>
<proteinExistence type="predicted"/>
<feature type="domain" description="Peptidase A24A-predicted C-terminal archaea" evidence="2">
    <location>
        <begin position="256"/>
        <end position="364"/>
    </location>
</feature>
<dbReference type="KEGG" id="pya:PYCH_18620"/>
<feature type="transmembrane region" description="Helical" evidence="1">
    <location>
        <begin position="78"/>
        <end position="99"/>
    </location>
</feature>
<dbReference type="RefSeq" id="WP_013906572.1">
    <property type="nucleotide sequence ID" value="NC_015680.1"/>
</dbReference>
<dbReference type="HOGENOM" id="CLU_691908_0_0_2"/>
<dbReference type="AlphaFoldDB" id="F8AIB4"/>
<keyword evidence="1" id="KW-0812">Transmembrane</keyword>
<dbReference type="Proteomes" id="UP000008386">
    <property type="component" value="Chromosome"/>
</dbReference>
<evidence type="ECO:0000313" key="4">
    <source>
        <dbReference type="Proteomes" id="UP000008386"/>
    </source>
</evidence>
<protein>
    <recommendedName>
        <fullName evidence="2">Peptidase A24A-predicted C-terminal archaea domain-containing protein</fullName>
    </recommendedName>
</protein>
<reference evidence="3 4" key="1">
    <citation type="journal article" date="2011" name="J. Bacteriol.">
        <title>Complete genome sequence of the obligate piezophilic hyperthermophilic archaeon Pyrococcus yayanosii CH1.</title>
        <authorList>
            <person name="Jun X."/>
            <person name="Lupeng L."/>
            <person name="Minjuan X."/>
            <person name="Oger P."/>
            <person name="Fengping W."/>
            <person name="Jebbar M."/>
            <person name="Xiang X."/>
        </authorList>
    </citation>
    <scope>NUCLEOTIDE SEQUENCE [LARGE SCALE GENOMIC DNA]</scope>
    <source>
        <strain evidence="4">CH1 / JCM 16557</strain>
    </source>
</reference>
<keyword evidence="4" id="KW-1185">Reference proteome</keyword>
<dbReference type="STRING" id="529709.PYCH_18620"/>
<feature type="transmembrane region" description="Helical" evidence="1">
    <location>
        <begin position="370"/>
        <end position="392"/>
    </location>
</feature>
<feature type="transmembrane region" description="Helical" evidence="1">
    <location>
        <begin position="233"/>
        <end position="250"/>
    </location>
</feature>
<gene>
    <name evidence="3" type="ordered locus">PYCH_18620</name>
</gene>
<keyword evidence="1" id="KW-0472">Membrane</keyword>
<evidence type="ECO:0000259" key="2">
    <source>
        <dbReference type="Pfam" id="PF06819"/>
    </source>
</evidence>
<sequence>MEMVPLLLGVIVGLFTSYTDLRSGFIYEEQFFPTFSLLSKIWCRRRGCEYEVKGPYIPIVELAILYYAYESIKTGNSIHALSGLIGLLVGLGLGALLYYTGGWASGDVLILGAYSAILPYAPPSAQYAAPYATLYPLNALSIFFDGLIAIFPFILIYALGVLIIRGKFGRLLAVFREGARFTVEIALWINFALGLFLFLTVGLRISVPSLLRWIGMVLILAILGKFRLVGDVLGLASLAVLVYLVGPAYLFVFGRMLLILYAVKVLFSAVKVLRTEVLVEKKRVEELREWDVLGEAIIETSEGIVRDREDFFSKLKKAIADPRVLKGPEGRIIASPTVEGLTREQIEELKRLVAEGRLENEFLVRKAMPFAPALFLGFLISAFFGDVLWWLMLKVVGA</sequence>
<evidence type="ECO:0000256" key="1">
    <source>
        <dbReference type="SAM" id="Phobius"/>
    </source>
</evidence>
<name>F8AIB4_PYRYC</name>
<organism evidence="3 4">
    <name type="scientific">Pyrococcus yayanosii (strain CH1 / JCM 16557)</name>
    <dbReference type="NCBI Taxonomy" id="529709"/>
    <lineage>
        <taxon>Archaea</taxon>
        <taxon>Methanobacteriati</taxon>
        <taxon>Methanobacteriota</taxon>
        <taxon>Thermococci</taxon>
        <taxon>Thermococcales</taxon>
        <taxon>Thermococcaceae</taxon>
        <taxon>Pyrococcus</taxon>
    </lineage>
</organism>
<dbReference type="OrthoDB" id="65749at2157"/>
<dbReference type="InterPro" id="IPR009639">
    <property type="entry name" value="Pept_A24A_C_arc"/>
</dbReference>
<dbReference type="eggNOG" id="arCOG02300">
    <property type="taxonomic scope" value="Archaea"/>
</dbReference>
<accession>F8AIB4</accession>
<dbReference type="EMBL" id="CP002779">
    <property type="protein sequence ID" value="AEH25517.1"/>
    <property type="molecule type" value="Genomic_DNA"/>
</dbReference>